<organism evidence="4 5">
    <name type="scientific">Paenibacillus mendelii</name>
    <dbReference type="NCBI Taxonomy" id="206163"/>
    <lineage>
        <taxon>Bacteria</taxon>
        <taxon>Bacillati</taxon>
        <taxon>Bacillota</taxon>
        <taxon>Bacilli</taxon>
        <taxon>Bacillales</taxon>
        <taxon>Paenibacillaceae</taxon>
        <taxon>Paenibacillus</taxon>
    </lineage>
</organism>
<feature type="region of interest" description="Disordered" evidence="1">
    <location>
        <begin position="97"/>
        <end position="127"/>
    </location>
</feature>
<evidence type="ECO:0000256" key="2">
    <source>
        <dbReference type="SAM" id="SignalP"/>
    </source>
</evidence>
<reference evidence="4 5" key="1">
    <citation type="submission" date="2024-09" db="EMBL/GenBank/DDBJ databases">
        <authorList>
            <person name="Sun Q."/>
            <person name="Mori K."/>
        </authorList>
    </citation>
    <scope>NUCLEOTIDE SEQUENCE [LARGE SCALE GENOMIC DNA]</scope>
    <source>
        <strain evidence="4 5">CCM 4839</strain>
    </source>
</reference>
<evidence type="ECO:0000313" key="4">
    <source>
        <dbReference type="EMBL" id="MFC0390612.1"/>
    </source>
</evidence>
<dbReference type="Proteomes" id="UP001589818">
    <property type="component" value="Unassembled WGS sequence"/>
</dbReference>
<feature type="domain" description="Copper amine oxidase-like N-terminal" evidence="3">
    <location>
        <begin position="58"/>
        <end position="98"/>
    </location>
</feature>
<comment type="caution">
    <text evidence="4">The sequence shown here is derived from an EMBL/GenBank/DDBJ whole genome shotgun (WGS) entry which is preliminary data.</text>
</comment>
<feature type="compositionally biased region" description="Polar residues" evidence="1">
    <location>
        <begin position="110"/>
        <end position="120"/>
    </location>
</feature>
<evidence type="ECO:0000259" key="3">
    <source>
        <dbReference type="Pfam" id="PF07833"/>
    </source>
</evidence>
<name>A0ABV6J414_9BACL</name>
<protein>
    <submittedName>
        <fullName evidence="4">Stalk domain-containing protein</fullName>
    </submittedName>
</protein>
<evidence type="ECO:0000313" key="5">
    <source>
        <dbReference type="Proteomes" id="UP001589818"/>
    </source>
</evidence>
<gene>
    <name evidence="4" type="ORF">ACFFJ8_04375</name>
</gene>
<dbReference type="Pfam" id="PF07833">
    <property type="entry name" value="Cu_amine_oxidN1"/>
    <property type="match status" value="1"/>
</dbReference>
<keyword evidence="2" id="KW-0732">Signal</keyword>
<evidence type="ECO:0000256" key="1">
    <source>
        <dbReference type="SAM" id="MobiDB-lite"/>
    </source>
</evidence>
<feature type="chain" id="PRO_5045926315" evidence="2">
    <location>
        <begin position="27"/>
        <end position="276"/>
    </location>
</feature>
<dbReference type="RefSeq" id="WP_204820953.1">
    <property type="nucleotide sequence ID" value="NZ_JANHOF010000009.1"/>
</dbReference>
<feature type="signal peptide" evidence="2">
    <location>
        <begin position="1"/>
        <end position="26"/>
    </location>
</feature>
<dbReference type="EMBL" id="JBHLVF010000009">
    <property type="protein sequence ID" value="MFC0390612.1"/>
    <property type="molecule type" value="Genomic_DNA"/>
</dbReference>
<dbReference type="SUPFAM" id="SSF55383">
    <property type="entry name" value="Copper amine oxidase, domain N"/>
    <property type="match status" value="1"/>
</dbReference>
<sequence>MKLKKSVLASGLVLTISLAFTCGVFADSYLKKITAYQNAKISIKVDGQKVVLKDGSDTLTPIVYEGHTYVPAKPVAEAMGGAIQWDGATSTVSIATGSGSTDPNAGIPNKDNSSNDTTAPSVPAAGVKNTFPSGTSAGDVFKTMKPVAKTALTYYLNAIKTGETAKLKTFTDQYYAGMPLITDANKKFEYVSASIDGYREANKQDLINGVIAAAQKKVDSGSFNPDYSSGSAEGKGVYVSYTLTSDSGSKYYFYFNVKFSFYDDGDGYKLTDIYFY</sequence>
<dbReference type="InterPro" id="IPR012854">
    <property type="entry name" value="Cu_amine_oxidase-like_N"/>
</dbReference>
<dbReference type="InterPro" id="IPR036582">
    <property type="entry name" value="Mao_N_sf"/>
</dbReference>
<accession>A0ABV6J414</accession>
<proteinExistence type="predicted"/>
<keyword evidence="5" id="KW-1185">Reference proteome</keyword>